<dbReference type="EMBL" id="PYAU01000001">
    <property type="protein sequence ID" value="PSL37632.1"/>
    <property type="molecule type" value="Genomic_DNA"/>
</dbReference>
<feature type="region of interest" description="Disordered" evidence="1">
    <location>
        <begin position="289"/>
        <end position="365"/>
    </location>
</feature>
<evidence type="ECO:0000313" key="6">
    <source>
        <dbReference type="Proteomes" id="UP000268291"/>
    </source>
</evidence>
<evidence type="ECO:0000256" key="2">
    <source>
        <dbReference type="SAM" id="SignalP"/>
    </source>
</evidence>
<evidence type="ECO:0000313" key="4">
    <source>
        <dbReference type="EMBL" id="RUQ87769.1"/>
    </source>
</evidence>
<keyword evidence="2" id="KW-0732">Signal</keyword>
<dbReference type="RefSeq" id="WP_127054435.1">
    <property type="nucleotide sequence ID" value="NZ_PYAU01000001.1"/>
</dbReference>
<dbReference type="OrthoDB" id="5072412at2"/>
<sequence>MRASGMAKRPGATGLVAGVLLLLLSGCTSAGDGGDGGGAGATTILESLDGVVDMPGVDSVDDYTSELVVRIAADATDAEVLDIGAAVNAAAMREGREGRIMLNRVGEGIPTETDMLPVEPWSVDVLTADPDEAERRLAGALEVEDLGLGTSLFVSSHWPSVMVDPAVDLGDAVARIAQTELFADGGTYRSGGGEHLTIVHVAKRTTVEAVQTIIAIAADYPTSEFLLQATEEGPQWPHLLVAGLDAQQGATLDARLREPDLADADPEGFAQQFQLTVTGADGPTYIAGTLGDDPPLTASIAPSPPADVRTLDAGTAPEGTEARTSRRRAGSVAQPVEFVTSAKHGRDNGRNMSPTPCEARVTMSR</sequence>
<keyword evidence="6" id="KW-1185">Reference proteome</keyword>
<gene>
    <name evidence="3" type="ORF">CLV49_1239</name>
    <name evidence="4" type="ORF">ELQ93_13000</name>
</gene>
<reference evidence="4 6" key="2">
    <citation type="submission" date="2018-12" db="EMBL/GenBank/DDBJ databases">
        <authorList>
            <person name="hu s."/>
            <person name="Xu Y."/>
            <person name="Xu B."/>
            <person name="Li F."/>
        </authorList>
    </citation>
    <scope>NUCLEOTIDE SEQUENCE [LARGE SCALE GENOMIC DNA]</scope>
    <source>
        <strain evidence="4 6">KSW2-17</strain>
    </source>
</reference>
<dbReference type="AlphaFoldDB" id="A0A2P8GUI3"/>
<protein>
    <submittedName>
        <fullName evidence="3">Uncharacterized protein</fullName>
    </submittedName>
</protein>
<organism evidence="3 5">
    <name type="scientific">Labedella gwakjiensis</name>
    <dbReference type="NCBI Taxonomy" id="390269"/>
    <lineage>
        <taxon>Bacteria</taxon>
        <taxon>Bacillati</taxon>
        <taxon>Actinomycetota</taxon>
        <taxon>Actinomycetes</taxon>
        <taxon>Micrococcales</taxon>
        <taxon>Microbacteriaceae</taxon>
        <taxon>Labedella</taxon>
    </lineage>
</organism>
<dbReference type="PROSITE" id="PS51257">
    <property type="entry name" value="PROKAR_LIPOPROTEIN"/>
    <property type="match status" value="1"/>
</dbReference>
<dbReference type="EMBL" id="RZGY01000001">
    <property type="protein sequence ID" value="RUQ87769.1"/>
    <property type="molecule type" value="Genomic_DNA"/>
</dbReference>
<dbReference type="Proteomes" id="UP000268291">
    <property type="component" value="Unassembled WGS sequence"/>
</dbReference>
<evidence type="ECO:0000313" key="3">
    <source>
        <dbReference type="EMBL" id="PSL37632.1"/>
    </source>
</evidence>
<reference evidence="3 5" key="1">
    <citation type="submission" date="2018-03" db="EMBL/GenBank/DDBJ databases">
        <title>Genomic Encyclopedia of Archaeal and Bacterial Type Strains, Phase II (KMG-II): from individual species to whole genera.</title>
        <authorList>
            <person name="Goeker M."/>
        </authorList>
    </citation>
    <scope>NUCLEOTIDE SEQUENCE [LARGE SCALE GENOMIC DNA]</scope>
    <source>
        <strain evidence="3 5">DSM 21548</strain>
    </source>
</reference>
<accession>A0A2P8GUI3</accession>
<feature type="signal peptide" evidence="2">
    <location>
        <begin position="1"/>
        <end position="30"/>
    </location>
</feature>
<proteinExistence type="predicted"/>
<evidence type="ECO:0000313" key="5">
    <source>
        <dbReference type="Proteomes" id="UP000241203"/>
    </source>
</evidence>
<comment type="caution">
    <text evidence="3">The sequence shown here is derived from an EMBL/GenBank/DDBJ whole genome shotgun (WGS) entry which is preliminary data.</text>
</comment>
<feature type="chain" id="PRO_5038655242" evidence="2">
    <location>
        <begin position="31"/>
        <end position="365"/>
    </location>
</feature>
<name>A0A2P8GUI3_9MICO</name>
<dbReference type="Proteomes" id="UP000241203">
    <property type="component" value="Unassembled WGS sequence"/>
</dbReference>
<evidence type="ECO:0000256" key="1">
    <source>
        <dbReference type="SAM" id="MobiDB-lite"/>
    </source>
</evidence>